<dbReference type="PANTHER" id="PTHR24305">
    <property type="entry name" value="CYTOCHROME P450"/>
    <property type="match status" value="1"/>
</dbReference>
<dbReference type="RefSeq" id="XP_018065520.1">
    <property type="nucleotide sequence ID" value="XM_018221448.1"/>
</dbReference>
<dbReference type="InterPro" id="IPR002401">
    <property type="entry name" value="Cyt_P450_E_grp-I"/>
</dbReference>
<dbReference type="Pfam" id="PF00067">
    <property type="entry name" value="p450"/>
    <property type="match status" value="1"/>
</dbReference>
<keyword evidence="5" id="KW-0560">Oxidoreductase</keyword>
<dbReference type="InterPro" id="IPR001128">
    <property type="entry name" value="Cyt_P450"/>
</dbReference>
<dbReference type="PRINTS" id="PR00463">
    <property type="entry name" value="EP450I"/>
</dbReference>
<dbReference type="OrthoDB" id="3945418at2759"/>
<evidence type="ECO:0000256" key="4">
    <source>
        <dbReference type="PIRSR" id="PIRSR602401-1"/>
    </source>
</evidence>
<dbReference type="GeneID" id="28831174"/>
<dbReference type="EMBL" id="KQ947427">
    <property type="protein sequence ID" value="KUJ11165.1"/>
    <property type="molecule type" value="Genomic_DNA"/>
</dbReference>
<keyword evidence="6" id="KW-1133">Transmembrane helix</keyword>
<sequence length="483" mass="55181">MVHCETSNFASNAITSILFVFIASVAYTIWLTIYRLYFSPISHIPGPKLAAASWWYEFYFQVIKGGQYFKKIAKLHEQYSPIVRITPLEVHIDDPEFVDTIYTNAERRDKTPWHKNAFSSDTSAFATADHDLHRTRRATLNPYFSKSQIRKFAPWIQERANMLCRRFQEEYKGTDNVLTINEAFSCLTADSVMEYSFADLHIATNFPILIQLQIFILPRSFVTWLDPTSKIIFAWLNNVERHVDDVVKGSQKHQDVNHATIFSEILQSKRPPQENSKERLFNEAQTVVSAGVETTAWTMSVTFFHLLNNPEIMQKLNKEIEEAWTDPDVPLDLPTLEALPYLTAVIQEGLRMAYRGAARLPRISPDKDIPYTIPSASSCTTTKTVFPSSHTFAPERGLASPPPHLRNGKESPLSRYMISFSKGSRNCLGMQLAYAELYITLANVVRKNKFVLWETGLEDVVADREFLLARPKEGSLGIRVKVV</sequence>
<keyword evidence="8" id="KW-1185">Reference proteome</keyword>
<dbReference type="CDD" id="cd11062">
    <property type="entry name" value="CYP58-like"/>
    <property type="match status" value="1"/>
</dbReference>
<evidence type="ECO:0000256" key="3">
    <source>
        <dbReference type="ARBA" id="ARBA00023004"/>
    </source>
</evidence>
<dbReference type="GO" id="GO:0020037">
    <property type="term" value="F:heme binding"/>
    <property type="evidence" value="ECO:0007669"/>
    <property type="project" value="InterPro"/>
</dbReference>
<evidence type="ECO:0000256" key="5">
    <source>
        <dbReference type="RuleBase" id="RU000461"/>
    </source>
</evidence>
<dbReference type="PRINTS" id="PR00385">
    <property type="entry name" value="P450"/>
</dbReference>
<dbReference type="AlphaFoldDB" id="A0A194WT83"/>
<keyword evidence="6" id="KW-0812">Transmembrane</keyword>
<keyword evidence="3 4" id="KW-0408">Iron</keyword>
<protein>
    <submittedName>
        <fullName evidence="7">Cytochrome P450</fullName>
    </submittedName>
</protein>
<feature type="transmembrane region" description="Helical" evidence="6">
    <location>
        <begin position="17"/>
        <end position="38"/>
    </location>
</feature>
<reference evidence="7 8" key="1">
    <citation type="submission" date="2015-10" db="EMBL/GenBank/DDBJ databases">
        <title>Full genome of DAOMC 229536 Phialocephala scopiformis, a fungal endophyte of spruce producing the potent anti-insectan compound rugulosin.</title>
        <authorList>
            <consortium name="DOE Joint Genome Institute"/>
            <person name="Walker A.K."/>
            <person name="Frasz S.L."/>
            <person name="Seifert K.A."/>
            <person name="Miller J.D."/>
            <person name="Mondo S.J."/>
            <person name="Labutti K."/>
            <person name="Lipzen A."/>
            <person name="Dockter R."/>
            <person name="Kennedy M."/>
            <person name="Grigoriev I.V."/>
            <person name="Spatafora J.W."/>
        </authorList>
    </citation>
    <scope>NUCLEOTIDE SEQUENCE [LARGE SCALE GENOMIC DNA]</scope>
    <source>
        <strain evidence="7 8">CBS 120377</strain>
    </source>
</reference>
<dbReference type="InParanoid" id="A0A194WT83"/>
<dbReference type="Proteomes" id="UP000070700">
    <property type="component" value="Unassembled WGS sequence"/>
</dbReference>
<keyword evidence="4 5" id="KW-0349">Heme</keyword>
<dbReference type="GO" id="GO:0005506">
    <property type="term" value="F:iron ion binding"/>
    <property type="evidence" value="ECO:0007669"/>
    <property type="project" value="InterPro"/>
</dbReference>
<dbReference type="SUPFAM" id="SSF48264">
    <property type="entry name" value="Cytochrome P450"/>
    <property type="match status" value="1"/>
</dbReference>
<name>A0A194WT83_MOLSC</name>
<keyword evidence="5" id="KW-0503">Monooxygenase</keyword>
<comment type="similarity">
    <text evidence="5">Belongs to the cytochrome P450 family.</text>
</comment>
<organism evidence="7 8">
    <name type="scientific">Mollisia scopiformis</name>
    <name type="common">Conifer needle endophyte fungus</name>
    <name type="synonym">Phialocephala scopiformis</name>
    <dbReference type="NCBI Taxonomy" id="149040"/>
    <lineage>
        <taxon>Eukaryota</taxon>
        <taxon>Fungi</taxon>
        <taxon>Dikarya</taxon>
        <taxon>Ascomycota</taxon>
        <taxon>Pezizomycotina</taxon>
        <taxon>Leotiomycetes</taxon>
        <taxon>Helotiales</taxon>
        <taxon>Mollisiaceae</taxon>
        <taxon>Mollisia</taxon>
    </lineage>
</organism>
<dbReference type="PANTHER" id="PTHR24305:SF231">
    <property type="entry name" value="P450, PUTATIVE (EUROFUNG)-RELATED"/>
    <property type="match status" value="1"/>
</dbReference>
<dbReference type="PROSITE" id="PS00086">
    <property type="entry name" value="CYTOCHROME_P450"/>
    <property type="match status" value="1"/>
</dbReference>
<dbReference type="KEGG" id="psco:LY89DRAFT_758974"/>
<evidence type="ECO:0000256" key="6">
    <source>
        <dbReference type="SAM" id="Phobius"/>
    </source>
</evidence>
<dbReference type="GO" id="GO:0004497">
    <property type="term" value="F:monooxygenase activity"/>
    <property type="evidence" value="ECO:0007669"/>
    <property type="project" value="UniProtKB-KW"/>
</dbReference>
<evidence type="ECO:0000313" key="8">
    <source>
        <dbReference type="Proteomes" id="UP000070700"/>
    </source>
</evidence>
<keyword evidence="2 4" id="KW-0479">Metal-binding</keyword>
<keyword evidence="6" id="KW-0472">Membrane</keyword>
<feature type="binding site" description="axial binding residue" evidence="4">
    <location>
        <position position="427"/>
    </location>
    <ligand>
        <name>heme</name>
        <dbReference type="ChEBI" id="CHEBI:30413"/>
    </ligand>
    <ligandPart>
        <name>Fe</name>
        <dbReference type="ChEBI" id="CHEBI:18248"/>
    </ligandPart>
</feature>
<comment type="cofactor">
    <cofactor evidence="1 4">
        <name>heme</name>
        <dbReference type="ChEBI" id="CHEBI:30413"/>
    </cofactor>
</comment>
<evidence type="ECO:0000256" key="2">
    <source>
        <dbReference type="ARBA" id="ARBA00022723"/>
    </source>
</evidence>
<dbReference type="InterPro" id="IPR050121">
    <property type="entry name" value="Cytochrome_P450_monoxygenase"/>
</dbReference>
<dbReference type="InterPro" id="IPR036396">
    <property type="entry name" value="Cyt_P450_sf"/>
</dbReference>
<evidence type="ECO:0000313" key="7">
    <source>
        <dbReference type="EMBL" id="KUJ11165.1"/>
    </source>
</evidence>
<accession>A0A194WT83</accession>
<evidence type="ECO:0000256" key="1">
    <source>
        <dbReference type="ARBA" id="ARBA00001971"/>
    </source>
</evidence>
<proteinExistence type="inferred from homology"/>
<dbReference type="GO" id="GO:0016705">
    <property type="term" value="F:oxidoreductase activity, acting on paired donors, with incorporation or reduction of molecular oxygen"/>
    <property type="evidence" value="ECO:0007669"/>
    <property type="project" value="InterPro"/>
</dbReference>
<dbReference type="InterPro" id="IPR017972">
    <property type="entry name" value="Cyt_P450_CS"/>
</dbReference>
<dbReference type="Gene3D" id="1.10.630.10">
    <property type="entry name" value="Cytochrome P450"/>
    <property type="match status" value="1"/>
</dbReference>
<gene>
    <name evidence="7" type="ORF">LY89DRAFT_758974</name>
</gene>